<dbReference type="InterPro" id="IPR029063">
    <property type="entry name" value="SAM-dependent_MTases_sf"/>
</dbReference>
<dbReference type="GO" id="GO:0032259">
    <property type="term" value="P:methylation"/>
    <property type="evidence" value="ECO:0007669"/>
    <property type="project" value="UniProtKB-KW"/>
</dbReference>
<proteinExistence type="predicted"/>
<dbReference type="EMBL" id="CP045929">
    <property type="protein sequence ID" value="QGK68899.1"/>
    <property type="molecule type" value="Genomic_DNA"/>
</dbReference>
<dbReference type="AlphaFoldDB" id="A0A5Q3QBB4"/>
<dbReference type="SUPFAM" id="SSF53335">
    <property type="entry name" value="S-adenosyl-L-methionine-dependent methyltransferases"/>
    <property type="match status" value="1"/>
</dbReference>
<dbReference type="Proteomes" id="UP000371041">
    <property type="component" value="Chromosome"/>
</dbReference>
<dbReference type="GO" id="GO:0008168">
    <property type="term" value="F:methyltransferase activity"/>
    <property type="evidence" value="ECO:0007669"/>
    <property type="project" value="UniProtKB-KW"/>
</dbReference>
<keyword evidence="1" id="KW-0808">Transferase</keyword>
<gene>
    <name evidence="1" type="ORF">GIY23_04500</name>
</gene>
<sequence>MAQPSRPSSEPEFERAWAHAAQVKGWMTRGQARQLWQAVRRLGTGAVVVEIGSHHGRSTLILGAAARTVGASVVAVDPFVGGPMFGGAATKDLFEKNIATAGLDDVVELVERHSTALRPEWTRPIDLLYIDGKHDYWTYTDDLRWSRNLPPGGEVLVHDCFSSLGVTLGTLAKMLCGRRYVYVDRASSLARFRLQRPTARDRLRILAQLPWFLRNAFFKILLRLRLYPVARRLGHDSRYDPY</sequence>
<keyword evidence="1" id="KW-0489">Methyltransferase</keyword>
<accession>A0A5Q3QBB4</accession>
<dbReference type="Pfam" id="PF13578">
    <property type="entry name" value="Methyltransf_24"/>
    <property type="match status" value="1"/>
</dbReference>
<evidence type="ECO:0000313" key="2">
    <source>
        <dbReference type="Proteomes" id="UP000371041"/>
    </source>
</evidence>
<reference evidence="2" key="1">
    <citation type="submission" date="2019-11" db="EMBL/GenBank/DDBJ databases">
        <title>The complete genome sequence of Saccharopolyspora sp. E2A.</title>
        <authorList>
            <person name="Zhang G."/>
        </authorList>
    </citation>
    <scope>NUCLEOTIDE SEQUENCE [LARGE SCALE GENOMIC DNA]</scope>
    <source>
        <strain evidence="2">E2A</strain>
    </source>
</reference>
<organism evidence="1 2">
    <name type="scientific">Allosaccharopolyspora coralli</name>
    <dbReference type="NCBI Taxonomy" id="2665642"/>
    <lineage>
        <taxon>Bacteria</taxon>
        <taxon>Bacillati</taxon>
        <taxon>Actinomycetota</taxon>
        <taxon>Actinomycetes</taxon>
        <taxon>Pseudonocardiales</taxon>
        <taxon>Pseudonocardiaceae</taxon>
        <taxon>Allosaccharopolyspora</taxon>
    </lineage>
</organism>
<protein>
    <submittedName>
        <fullName evidence="1">Class I SAM-dependent methyltransferase</fullName>
    </submittedName>
</protein>
<dbReference type="KEGG" id="sace:GIY23_04500"/>
<dbReference type="RefSeq" id="WP_154075502.1">
    <property type="nucleotide sequence ID" value="NZ_CP045929.1"/>
</dbReference>
<name>A0A5Q3QBB4_9PSEU</name>
<evidence type="ECO:0000313" key="1">
    <source>
        <dbReference type="EMBL" id="QGK68899.1"/>
    </source>
</evidence>
<keyword evidence="2" id="KW-1185">Reference proteome</keyword>
<dbReference type="Gene3D" id="3.40.50.150">
    <property type="entry name" value="Vaccinia Virus protein VP39"/>
    <property type="match status" value="1"/>
</dbReference>